<keyword evidence="3" id="KW-1185">Reference proteome</keyword>
<proteinExistence type="predicted"/>
<dbReference type="Pfam" id="PF01494">
    <property type="entry name" value="FAD_binding_3"/>
    <property type="match status" value="1"/>
</dbReference>
<dbReference type="EMBL" id="LNYH01000105">
    <property type="protein sequence ID" value="KTD20241.1"/>
    <property type="molecule type" value="Genomic_DNA"/>
</dbReference>
<dbReference type="InterPro" id="IPR002938">
    <property type="entry name" value="FAD-bd"/>
</dbReference>
<dbReference type="SUPFAM" id="SSF48452">
    <property type="entry name" value="TPR-like"/>
    <property type="match status" value="1"/>
</dbReference>
<evidence type="ECO:0000313" key="2">
    <source>
        <dbReference type="EMBL" id="KTD20241.1"/>
    </source>
</evidence>
<dbReference type="AlphaFoldDB" id="A0A0W0VJE8"/>
<organism evidence="2 3">
    <name type="scientific">Legionella israelensis</name>
    <dbReference type="NCBI Taxonomy" id="454"/>
    <lineage>
        <taxon>Bacteria</taxon>
        <taxon>Pseudomonadati</taxon>
        <taxon>Pseudomonadota</taxon>
        <taxon>Gammaproteobacteria</taxon>
        <taxon>Legionellales</taxon>
        <taxon>Legionellaceae</taxon>
        <taxon>Legionella</taxon>
    </lineage>
</organism>
<sequence>MPIVIVGAGPVGLYTAICLAERGLPVQIVDKYANNFSRPGVVAIGAGEIIARQLKRIGIDVDIPLAGSYPETYYISDIQKILYKKAKELGVKFTFSHFKGIEGNFIEVEEDIEPIQCELLIDCSGESRQVVKYVNEEHENIFTVSQIADNPVKTNFIAFITMSPEDAELLSTSSSSRVNEVQQFEKLRAQGWTQNDMPHWDMRRWDFIGKKTRFSCYFEMPDELARAPESIQKEWLSTMLELKTGKKIDFEIESDSPLKFRPFSVDPHWVENPLCVSSPYPFPIAVCGDAMMSAEYRKGTGISNGIICANGLVKAISYTHDKYHIQSDIFYFTVTEFRPTGQCIDDHIKEVKDYYQARKNRLSNIKIQKDKLEKYLEAHAELPEDEAIKKGLLLQISVLKELADSIFLAKNYEKARHIYKEALSACKVLEENPGSGPEEIAKLYNLESRICSNLARIYWNQKEYLESENYLNESMVLCNKALDFLENPENETMQPLKDGLNALKQGLEKRKEQYTPEKTSLSKKNVL</sequence>
<dbReference type="SUPFAM" id="SSF51905">
    <property type="entry name" value="FAD/NAD(P)-binding domain"/>
    <property type="match status" value="1"/>
</dbReference>
<comment type="caution">
    <text evidence="2">The sequence shown here is derived from an EMBL/GenBank/DDBJ whole genome shotgun (WGS) entry which is preliminary data.</text>
</comment>
<name>A0A0W0VJE8_9GAMM</name>
<dbReference type="Gene3D" id="3.50.50.60">
    <property type="entry name" value="FAD/NAD(P)-binding domain"/>
    <property type="match status" value="1"/>
</dbReference>
<dbReference type="InterPro" id="IPR011990">
    <property type="entry name" value="TPR-like_helical_dom_sf"/>
</dbReference>
<protein>
    <submittedName>
        <fullName evidence="2">3-(3-hydroxyphenyl)propionate hydroxylase</fullName>
    </submittedName>
</protein>
<dbReference type="PATRIC" id="fig|454.4.peg.1947"/>
<feature type="domain" description="FAD-binding" evidence="1">
    <location>
        <begin position="2"/>
        <end position="35"/>
    </location>
</feature>
<evidence type="ECO:0000313" key="3">
    <source>
        <dbReference type="Proteomes" id="UP000054761"/>
    </source>
</evidence>
<accession>A0A0W0VJE8</accession>
<gene>
    <name evidence="2" type="ORF">Lisr_1792</name>
</gene>
<dbReference type="InterPro" id="IPR036188">
    <property type="entry name" value="FAD/NAD-bd_sf"/>
</dbReference>
<evidence type="ECO:0000259" key="1">
    <source>
        <dbReference type="Pfam" id="PF01494"/>
    </source>
</evidence>
<dbReference type="RefSeq" id="WP_058502128.1">
    <property type="nucleotide sequence ID" value="NZ_CAAAJA010000033.1"/>
</dbReference>
<dbReference type="Gene3D" id="1.25.40.10">
    <property type="entry name" value="Tetratricopeptide repeat domain"/>
    <property type="match status" value="1"/>
</dbReference>
<dbReference type="STRING" id="454.Lisr_1792"/>
<dbReference type="Proteomes" id="UP000054761">
    <property type="component" value="Unassembled WGS sequence"/>
</dbReference>
<reference evidence="2 3" key="1">
    <citation type="submission" date="2015-11" db="EMBL/GenBank/DDBJ databases">
        <title>Genomic analysis of 38 Legionella species identifies large and diverse effector repertoires.</title>
        <authorList>
            <person name="Burstein D."/>
            <person name="Amaro F."/>
            <person name="Zusman T."/>
            <person name="Lifshitz Z."/>
            <person name="Cohen O."/>
            <person name="Gilbert J.A."/>
            <person name="Pupko T."/>
            <person name="Shuman H.A."/>
            <person name="Segal G."/>
        </authorList>
    </citation>
    <scope>NUCLEOTIDE SEQUENCE [LARGE SCALE GENOMIC DNA]</scope>
    <source>
        <strain evidence="2 3">Bercovier 4</strain>
    </source>
</reference>
<dbReference type="OrthoDB" id="5636482at2"/>
<dbReference type="GO" id="GO:0071949">
    <property type="term" value="F:FAD binding"/>
    <property type="evidence" value="ECO:0007669"/>
    <property type="project" value="InterPro"/>
</dbReference>